<dbReference type="GO" id="GO:0016705">
    <property type="term" value="F:oxidoreductase activity, acting on paired donors, with incorporation or reduction of molecular oxygen"/>
    <property type="evidence" value="ECO:0007669"/>
    <property type="project" value="InterPro"/>
</dbReference>
<keyword evidence="8" id="KW-1185">Reference proteome</keyword>
<dbReference type="OrthoDB" id="6507093at2759"/>
<dbReference type="Proteomes" id="UP000288716">
    <property type="component" value="Unassembled WGS sequence"/>
</dbReference>
<dbReference type="PANTHER" id="PTHR24289">
    <property type="entry name" value="STEROID 17-ALPHA-HYDROXYLASE/17,20 LYASE"/>
    <property type="match status" value="1"/>
</dbReference>
<reference evidence="7 8" key="1">
    <citation type="journal article" date="2018" name="Gigascience">
        <title>Genomes of trombidid mites reveal novel predicted allergens and laterally-transferred genes associated with secondary metabolism.</title>
        <authorList>
            <person name="Dong X."/>
            <person name="Chaisiri K."/>
            <person name="Xia D."/>
            <person name="Armstrong S.D."/>
            <person name="Fang Y."/>
            <person name="Donnelly M.J."/>
            <person name="Kadowaki T."/>
            <person name="McGarry J.W."/>
            <person name="Darby A.C."/>
            <person name="Makepeace B.L."/>
        </authorList>
    </citation>
    <scope>NUCLEOTIDE SEQUENCE [LARGE SCALE GENOMIC DNA]</scope>
    <source>
        <strain evidence="7">UoL-UT</strain>
    </source>
</reference>
<keyword evidence="4" id="KW-0560">Oxidoreductase</keyword>
<dbReference type="InterPro" id="IPR001128">
    <property type="entry name" value="Cyt_P450"/>
</dbReference>
<name>A0A443S788_9ACAR</name>
<dbReference type="SUPFAM" id="SSF48264">
    <property type="entry name" value="Cytochrome P450"/>
    <property type="match status" value="1"/>
</dbReference>
<keyword evidence="2" id="KW-0349">Heme</keyword>
<keyword evidence="5" id="KW-0408">Iron</keyword>
<evidence type="ECO:0000256" key="4">
    <source>
        <dbReference type="ARBA" id="ARBA00023002"/>
    </source>
</evidence>
<dbReference type="InterPro" id="IPR036396">
    <property type="entry name" value="Cyt_P450_sf"/>
</dbReference>
<accession>A0A443S788</accession>
<comment type="similarity">
    <text evidence="1">Belongs to the cytochrome P450 family.</text>
</comment>
<dbReference type="GO" id="GO:0020037">
    <property type="term" value="F:heme binding"/>
    <property type="evidence" value="ECO:0007669"/>
    <property type="project" value="InterPro"/>
</dbReference>
<evidence type="ECO:0000313" key="8">
    <source>
        <dbReference type="Proteomes" id="UP000288716"/>
    </source>
</evidence>
<dbReference type="Gene3D" id="1.10.630.10">
    <property type="entry name" value="Cytochrome P450"/>
    <property type="match status" value="1"/>
</dbReference>
<dbReference type="Pfam" id="PF00067">
    <property type="entry name" value="p450"/>
    <property type="match status" value="1"/>
</dbReference>
<dbReference type="EMBL" id="NCKV01006588">
    <property type="protein sequence ID" value="RWS23363.1"/>
    <property type="molecule type" value="Genomic_DNA"/>
</dbReference>
<evidence type="ECO:0000256" key="1">
    <source>
        <dbReference type="ARBA" id="ARBA00010617"/>
    </source>
</evidence>
<evidence type="ECO:0000256" key="5">
    <source>
        <dbReference type="ARBA" id="ARBA00023004"/>
    </source>
</evidence>
<dbReference type="VEuPathDB" id="VectorBase:LDEU008678"/>
<evidence type="ECO:0000256" key="3">
    <source>
        <dbReference type="ARBA" id="ARBA00022723"/>
    </source>
</evidence>
<protein>
    <submittedName>
        <fullName evidence="7">Cytochrome P450 2C23-like protein</fullName>
    </submittedName>
</protein>
<evidence type="ECO:0000256" key="2">
    <source>
        <dbReference type="ARBA" id="ARBA00022617"/>
    </source>
</evidence>
<comment type="caution">
    <text evidence="7">The sequence shown here is derived from an EMBL/GenBank/DDBJ whole genome shotgun (WGS) entry which is preliminary data.</text>
</comment>
<keyword evidence="3" id="KW-0479">Metal-binding</keyword>
<dbReference type="PANTHER" id="PTHR24289:SF1">
    <property type="entry name" value="STEROID 17-ALPHA-HYDROXYLASE_17,20 LYASE"/>
    <property type="match status" value="1"/>
</dbReference>
<evidence type="ECO:0000313" key="7">
    <source>
        <dbReference type="EMBL" id="RWS23363.1"/>
    </source>
</evidence>
<dbReference type="GO" id="GO:0005506">
    <property type="term" value="F:iron ion binding"/>
    <property type="evidence" value="ECO:0007669"/>
    <property type="project" value="InterPro"/>
</dbReference>
<proteinExistence type="inferred from homology"/>
<dbReference type="AlphaFoldDB" id="A0A443S788"/>
<dbReference type="GO" id="GO:0004497">
    <property type="term" value="F:monooxygenase activity"/>
    <property type="evidence" value="ECO:0007669"/>
    <property type="project" value="UniProtKB-KW"/>
</dbReference>
<keyword evidence="6" id="KW-0503">Monooxygenase</keyword>
<organism evidence="7 8">
    <name type="scientific">Leptotrombidium deliense</name>
    <dbReference type="NCBI Taxonomy" id="299467"/>
    <lineage>
        <taxon>Eukaryota</taxon>
        <taxon>Metazoa</taxon>
        <taxon>Ecdysozoa</taxon>
        <taxon>Arthropoda</taxon>
        <taxon>Chelicerata</taxon>
        <taxon>Arachnida</taxon>
        <taxon>Acari</taxon>
        <taxon>Acariformes</taxon>
        <taxon>Trombidiformes</taxon>
        <taxon>Prostigmata</taxon>
        <taxon>Anystina</taxon>
        <taxon>Parasitengona</taxon>
        <taxon>Trombiculoidea</taxon>
        <taxon>Trombiculidae</taxon>
        <taxon>Leptotrombidium</taxon>
    </lineage>
</organism>
<dbReference type="STRING" id="299467.A0A443S788"/>
<sequence length="193" mass="23022">MFCCGPVSKGIEHKHDLKLGALEEAEGESWRIQSKFIHQYFMDFGRKNSDFDIEFHKLLDVFEKYIDQQNGKAHDYQNMISEYGFNAISKFVMSKEYKFDEPIFQQILKWIITAAATLDGFNFYLSGTLFKYYFKYLTKNEKQMTSNFYAFTQYLSSLVKEREKTFDKNNCRDLLDNWLKVISENPNHEYIKC</sequence>
<evidence type="ECO:0000256" key="6">
    <source>
        <dbReference type="ARBA" id="ARBA00023033"/>
    </source>
</evidence>
<gene>
    <name evidence="7" type="ORF">B4U80_13935</name>
</gene>